<dbReference type="Gene3D" id="2.30.42.10">
    <property type="match status" value="1"/>
</dbReference>
<dbReference type="CDD" id="cd07560">
    <property type="entry name" value="Peptidase_S41_CPP"/>
    <property type="match status" value="1"/>
</dbReference>
<keyword evidence="4" id="KW-0720">Serine protease</keyword>
<protein>
    <submittedName>
        <fullName evidence="7">Carboxyl-terminal processing protease</fullName>
    </submittedName>
</protein>
<dbReference type="Gene3D" id="3.90.226.10">
    <property type="entry name" value="2-enoyl-CoA Hydratase, Chain A, domain 1"/>
    <property type="match status" value="1"/>
</dbReference>
<sequence length="647" mass="71206">MKLLVFPVCLLVWLPFAPMAQTPRPVAVSAFMITRMAEKYHAAPRPFDGAFSRAFFEQFLHGLDAEHFLFLRGDLIRLEPFRLQLDQQVRAERTDFLDLVTGIYRERIRQADSLVTLISDVPMKQHYTYKGDALEDTSAPLNLVGMRSKLAALMGEAEMAYLQRDLDSGWNDTEPKERRRVRDMVRRNIRGLTQGPGGLSAMLDLSYCNALASCYDPHTEFFSSTLKEQFEGELGGKRFVFGFAMKEQANGVFIDRVQAGSPAFRTGVFSKGDQLTAIQWAGKEPIDLTDATLEEVNTILEASNHDEATFTIKKADGSTRQVSLSKEEAPEEGLELDKVKGWVLKGVQNIGYISLPAFYTDWDSREGADKGCAEDVAKEILELKKENIQGLILDLRYNGGGSLEEAIDLAGLFIDAGPLAQSKDQDGKPVVLRDVNRGTVFDGPLLLLVNGYSASASEVIAGSLQDYNRAIIIGTPTYGKATAQVILPLDTNIDLNGGASLQNSGNFIKLTVSRLYRVTGASVQALGVQPDVVLPAPAGAIEHREADEPRALLNSTIAPNKYYRPYPPLAKAPLQAVVAAMESAGLFKPGTHSSTFVMTGPKDEQKWLEADLVLKTTTDQIRQALQGDPYMEAAYRVACQMHKSPTE</sequence>
<keyword evidence="5" id="KW-0732">Signal</keyword>
<evidence type="ECO:0000313" key="7">
    <source>
        <dbReference type="EMBL" id="TDX00852.1"/>
    </source>
</evidence>
<comment type="caution">
    <text evidence="7">The sequence shown here is derived from an EMBL/GenBank/DDBJ whole genome shotgun (WGS) entry which is preliminary data.</text>
</comment>
<name>A0A4R8DRL5_9BACT</name>
<gene>
    <name evidence="7" type="ORF">EDB95_1881</name>
</gene>
<reference evidence="7 8" key="1">
    <citation type="submission" date="2019-03" db="EMBL/GenBank/DDBJ databases">
        <title>Genomic Encyclopedia of Type Strains, Phase IV (KMG-IV): sequencing the most valuable type-strain genomes for metagenomic binning, comparative biology and taxonomic classification.</title>
        <authorList>
            <person name="Goeker M."/>
        </authorList>
    </citation>
    <scope>NUCLEOTIDE SEQUENCE [LARGE SCALE GENOMIC DNA]</scope>
    <source>
        <strain evidence="7 8">DSM 100059</strain>
    </source>
</reference>
<dbReference type="GO" id="GO:0006508">
    <property type="term" value="P:proteolysis"/>
    <property type="evidence" value="ECO:0007669"/>
    <property type="project" value="UniProtKB-KW"/>
</dbReference>
<dbReference type="GO" id="GO:0007165">
    <property type="term" value="P:signal transduction"/>
    <property type="evidence" value="ECO:0007669"/>
    <property type="project" value="TreeGrafter"/>
</dbReference>
<dbReference type="InterPro" id="IPR029045">
    <property type="entry name" value="ClpP/crotonase-like_dom_sf"/>
</dbReference>
<dbReference type="SMART" id="SM00228">
    <property type="entry name" value="PDZ"/>
    <property type="match status" value="1"/>
</dbReference>
<dbReference type="SUPFAM" id="SSF50156">
    <property type="entry name" value="PDZ domain-like"/>
    <property type="match status" value="1"/>
</dbReference>
<dbReference type="Pfam" id="PF17804">
    <property type="entry name" value="TSP_NTD"/>
    <property type="match status" value="1"/>
</dbReference>
<dbReference type="GO" id="GO:0004175">
    <property type="term" value="F:endopeptidase activity"/>
    <property type="evidence" value="ECO:0007669"/>
    <property type="project" value="TreeGrafter"/>
</dbReference>
<dbReference type="SUPFAM" id="SSF52096">
    <property type="entry name" value="ClpP/crotonase"/>
    <property type="match status" value="1"/>
</dbReference>
<keyword evidence="8" id="KW-1185">Reference proteome</keyword>
<dbReference type="AlphaFoldDB" id="A0A4R8DRL5"/>
<evidence type="ECO:0000256" key="3">
    <source>
        <dbReference type="ARBA" id="ARBA00022801"/>
    </source>
</evidence>
<dbReference type="InterPro" id="IPR004447">
    <property type="entry name" value="Peptidase_S41A"/>
</dbReference>
<dbReference type="RefSeq" id="WP_133992901.1">
    <property type="nucleotide sequence ID" value="NZ_SODV01000001.1"/>
</dbReference>
<accession>A0A4R8DRL5</accession>
<dbReference type="InterPro" id="IPR005151">
    <property type="entry name" value="Tail-specific_protease"/>
</dbReference>
<feature type="domain" description="PDZ" evidence="6">
    <location>
        <begin position="223"/>
        <end position="303"/>
    </location>
</feature>
<dbReference type="OrthoDB" id="9812068at2"/>
<evidence type="ECO:0000256" key="1">
    <source>
        <dbReference type="ARBA" id="ARBA00009179"/>
    </source>
</evidence>
<organism evidence="7 8">
    <name type="scientific">Dinghuibacter silviterrae</name>
    <dbReference type="NCBI Taxonomy" id="1539049"/>
    <lineage>
        <taxon>Bacteria</taxon>
        <taxon>Pseudomonadati</taxon>
        <taxon>Bacteroidota</taxon>
        <taxon>Chitinophagia</taxon>
        <taxon>Chitinophagales</taxon>
        <taxon>Chitinophagaceae</taxon>
        <taxon>Dinghuibacter</taxon>
    </lineage>
</organism>
<keyword evidence="2 7" id="KW-0645">Protease</keyword>
<dbReference type="GO" id="GO:0030288">
    <property type="term" value="C:outer membrane-bounded periplasmic space"/>
    <property type="evidence" value="ECO:0007669"/>
    <property type="project" value="TreeGrafter"/>
</dbReference>
<dbReference type="EMBL" id="SODV01000001">
    <property type="protein sequence ID" value="TDX00852.1"/>
    <property type="molecule type" value="Genomic_DNA"/>
</dbReference>
<dbReference type="Proteomes" id="UP000294498">
    <property type="component" value="Unassembled WGS sequence"/>
</dbReference>
<evidence type="ECO:0000256" key="5">
    <source>
        <dbReference type="SAM" id="SignalP"/>
    </source>
</evidence>
<dbReference type="PROSITE" id="PS50106">
    <property type="entry name" value="PDZ"/>
    <property type="match status" value="1"/>
</dbReference>
<dbReference type="GO" id="GO:0008236">
    <property type="term" value="F:serine-type peptidase activity"/>
    <property type="evidence" value="ECO:0007669"/>
    <property type="project" value="UniProtKB-KW"/>
</dbReference>
<dbReference type="InterPro" id="IPR036034">
    <property type="entry name" value="PDZ_sf"/>
</dbReference>
<dbReference type="Pfam" id="PF03572">
    <property type="entry name" value="Peptidase_S41"/>
    <property type="match status" value="1"/>
</dbReference>
<dbReference type="InterPro" id="IPR001478">
    <property type="entry name" value="PDZ"/>
</dbReference>
<dbReference type="PANTHER" id="PTHR32060">
    <property type="entry name" value="TAIL-SPECIFIC PROTEASE"/>
    <property type="match status" value="1"/>
</dbReference>
<keyword evidence="3" id="KW-0378">Hydrolase</keyword>
<evidence type="ECO:0000259" key="6">
    <source>
        <dbReference type="PROSITE" id="PS50106"/>
    </source>
</evidence>
<comment type="similarity">
    <text evidence="1">Belongs to the peptidase S41A family.</text>
</comment>
<feature type="signal peptide" evidence="5">
    <location>
        <begin position="1"/>
        <end position="20"/>
    </location>
</feature>
<evidence type="ECO:0000256" key="2">
    <source>
        <dbReference type="ARBA" id="ARBA00022670"/>
    </source>
</evidence>
<proteinExistence type="inferred from homology"/>
<evidence type="ECO:0000256" key="4">
    <source>
        <dbReference type="ARBA" id="ARBA00022825"/>
    </source>
</evidence>
<evidence type="ECO:0000313" key="8">
    <source>
        <dbReference type="Proteomes" id="UP000294498"/>
    </source>
</evidence>
<dbReference type="SMART" id="SM00245">
    <property type="entry name" value="TSPc"/>
    <property type="match status" value="1"/>
</dbReference>
<dbReference type="InterPro" id="IPR040573">
    <property type="entry name" value="TSP_N"/>
</dbReference>
<feature type="chain" id="PRO_5020751882" evidence="5">
    <location>
        <begin position="21"/>
        <end position="647"/>
    </location>
</feature>
<dbReference type="PANTHER" id="PTHR32060:SF22">
    <property type="entry name" value="CARBOXYL-TERMINAL-PROCESSING PEPTIDASE 3, CHLOROPLASTIC"/>
    <property type="match status" value="1"/>
</dbReference>